<evidence type="ECO:0000313" key="1">
    <source>
        <dbReference type="EMBL" id="KAL2723396.1"/>
    </source>
</evidence>
<proteinExistence type="predicted"/>
<dbReference type="Proteomes" id="UP001607303">
    <property type="component" value="Unassembled WGS sequence"/>
</dbReference>
<evidence type="ECO:0000313" key="2">
    <source>
        <dbReference type="Proteomes" id="UP001607303"/>
    </source>
</evidence>
<keyword evidence="2" id="KW-1185">Reference proteome</keyword>
<accession>A0ABD2ASN3</accession>
<dbReference type="AlphaFoldDB" id="A0ABD2ASN3"/>
<feature type="non-terminal residue" evidence="1">
    <location>
        <position position="1"/>
    </location>
</feature>
<gene>
    <name evidence="1" type="ORF">V1477_019247</name>
</gene>
<reference evidence="1 2" key="1">
    <citation type="journal article" date="2024" name="Ann. Entomol. Soc. Am.">
        <title>Genomic analyses of the southern and eastern yellowjacket wasps (Hymenoptera: Vespidae) reveal evolutionary signatures of social life.</title>
        <authorList>
            <person name="Catto M.A."/>
            <person name="Caine P.B."/>
            <person name="Orr S.E."/>
            <person name="Hunt B.G."/>
            <person name="Goodisman M.A.D."/>
        </authorList>
    </citation>
    <scope>NUCLEOTIDE SEQUENCE [LARGE SCALE GENOMIC DNA]</scope>
    <source>
        <strain evidence="1">232</strain>
        <tissue evidence="1">Head and thorax</tissue>
    </source>
</reference>
<name>A0ABD2ASN3_VESMC</name>
<protein>
    <submittedName>
        <fullName evidence="1">Uncharacterized protein</fullName>
    </submittedName>
</protein>
<comment type="caution">
    <text evidence="1">The sequence shown here is derived from an EMBL/GenBank/DDBJ whole genome shotgun (WGS) entry which is preliminary data.</text>
</comment>
<sequence>QPIDYLDEPPDDSVGFAQRYRAITVGLASGYLRRFRFDEAKTTKKNRNYINQLDNAVMRGWRRGKREEFEPDALLSTSNIQEECYFETFLGVTLEDSVHRKNRRWQSLPESRLR</sequence>
<dbReference type="EMBL" id="JAYRBN010000114">
    <property type="protein sequence ID" value="KAL2723396.1"/>
    <property type="molecule type" value="Genomic_DNA"/>
</dbReference>
<organism evidence="1 2">
    <name type="scientific">Vespula maculifrons</name>
    <name type="common">Eastern yellow jacket</name>
    <name type="synonym">Wasp</name>
    <dbReference type="NCBI Taxonomy" id="7453"/>
    <lineage>
        <taxon>Eukaryota</taxon>
        <taxon>Metazoa</taxon>
        <taxon>Ecdysozoa</taxon>
        <taxon>Arthropoda</taxon>
        <taxon>Hexapoda</taxon>
        <taxon>Insecta</taxon>
        <taxon>Pterygota</taxon>
        <taxon>Neoptera</taxon>
        <taxon>Endopterygota</taxon>
        <taxon>Hymenoptera</taxon>
        <taxon>Apocrita</taxon>
        <taxon>Aculeata</taxon>
        <taxon>Vespoidea</taxon>
        <taxon>Vespidae</taxon>
        <taxon>Vespinae</taxon>
        <taxon>Vespula</taxon>
    </lineage>
</organism>